<name>A0A096BHC2_9FIRM</name>
<sequence>MLKKNKLLITLVIFTMLITVFTYGCRKSEKPNLPSPKQEDRNIIDNEIERKDLEDVEEKTGKTLSARAEKIADSIVDLPGVDDATVVITGNTALVGVDIEKELEGKVVTDLKKQIVTRVKQTDKDIKNVTVTADPDLFERIDDIAQEINRGRGMSEFADEVKEIIRRITPSM</sequence>
<accession>A0A096BHC2</accession>
<evidence type="ECO:0008006" key="3">
    <source>
        <dbReference type="Google" id="ProtNLM"/>
    </source>
</evidence>
<dbReference type="PROSITE" id="PS51257">
    <property type="entry name" value="PROKAR_LIPOPROTEIN"/>
    <property type="match status" value="1"/>
</dbReference>
<reference evidence="1 2" key="1">
    <citation type="submission" date="2013-12" db="EMBL/GenBank/DDBJ databases">
        <title>Draft genome sequence of Caloranaerobacter sp. H53214.</title>
        <authorList>
            <person name="Jiang L.J."/>
            <person name="Shao Z.Z."/>
            <person name="Long M.N."/>
        </authorList>
    </citation>
    <scope>NUCLEOTIDE SEQUENCE [LARGE SCALE GENOMIC DNA]</scope>
    <source>
        <strain evidence="1 2">H53214</strain>
    </source>
</reference>
<organism evidence="1 2">
    <name type="scientific">Caloranaerobacter azorensis H53214</name>
    <dbReference type="NCBI Taxonomy" id="1156417"/>
    <lineage>
        <taxon>Bacteria</taxon>
        <taxon>Bacillati</taxon>
        <taxon>Bacillota</taxon>
        <taxon>Tissierellia</taxon>
        <taxon>Tissierellales</taxon>
        <taxon>Thermohalobacteraceae</taxon>
        <taxon>Caloranaerobacter</taxon>
    </lineage>
</organism>
<comment type="caution">
    <text evidence="1">The sequence shown here is derived from an EMBL/GenBank/DDBJ whole genome shotgun (WGS) entry which is preliminary data.</text>
</comment>
<dbReference type="InterPro" id="IPR014247">
    <property type="entry name" value="Spore_lipoprot_YhcN/YlaJ"/>
</dbReference>
<dbReference type="RefSeq" id="WP_035163103.1">
    <property type="nucleotide sequence ID" value="NZ_AZTB01000021.1"/>
</dbReference>
<dbReference type="AlphaFoldDB" id="A0A096BHC2"/>
<dbReference type="InterPro" id="IPR019076">
    <property type="entry name" value="Spore_lipoprot_YhcN/YlaJ-like"/>
</dbReference>
<dbReference type="GO" id="GO:0030435">
    <property type="term" value="P:sporulation resulting in formation of a cellular spore"/>
    <property type="evidence" value="ECO:0007669"/>
    <property type="project" value="InterPro"/>
</dbReference>
<evidence type="ECO:0000313" key="1">
    <source>
        <dbReference type="EMBL" id="KGG80555.1"/>
    </source>
</evidence>
<dbReference type="EMBL" id="AZTB01000021">
    <property type="protein sequence ID" value="KGG80555.1"/>
    <property type="molecule type" value="Genomic_DNA"/>
</dbReference>
<proteinExistence type="predicted"/>
<dbReference type="NCBIfam" id="TIGR02898">
    <property type="entry name" value="spore_YhcN_YlaJ"/>
    <property type="match status" value="1"/>
</dbReference>
<evidence type="ECO:0000313" key="2">
    <source>
        <dbReference type="Proteomes" id="UP000029622"/>
    </source>
</evidence>
<protein>
    <recommendedName>
        <fullName evidence="3">Sporulation protein</fullName>
    </recommendedName>
</protein>
<dbReference type="Proteomes" id="UP000029622">
    <property type="component" value="Unassembled WGS sequence"/>
</dbReference>
<dbReference type="Pfam" id="PF09580">
    <property type="entry name" value="Spore_YhcN_YlaJ"/>
    <property type="match status" value="1"/>
</dbReference>
<dbReference type="STRING" id="1156417.Y919_05470"/>
<gene>
    <name evidence="1" type="ORF">Y919_05470</name>
</gene>